<feature type="domain" description="Major facilitator superfamily (MFS) profile" evidence="7">
    <location>
        <begin position="30"/>
        <end position="490"/>
    </location>
</feature>
<organism evidence="8 9">
    <name type="scientific">Ramalina farinacea</name>
    <dbReference type="NCBI Taxonomy" id="258253"/>
    <lineage>
        <taxon>Eukaryota</taxon>
        <taxon>Fungi</taxon>
        <taxon>Dikarya</taxon>
        <taxon>Ascomycota</taxon>
        <taxon>Pezizomycotina</taxon>
        <taxon>Lecanoromycetes</taxon>
        <taxon>OSLEUM clade</taxon>
        <taxon>Lecanoromycetidae</taxon>
        <taxon>Lecanorales</taxon>
        <taxon>Lecanorineae</taxon>
        <taxon>Ramalinaceae</taxon>
        <taxon>Ramalina</taxon>
    </lineage>
</organism>
<evidence type="ECO:0000256" key="6">
    <source>
        <dbReference type="SAM" id="Phobius"/>
    </source>
</evidence>
<feature type="transmembrane region" description="Helical" evidence="6">
    <location>
        <begin position="359"/>
        <end position="378"/>
    </location>
</feature>
<dbReference type="PANTHER" id="PTHR23506:SF23">
    <property type="entry name" value="GH10249P"/>
    <property type="match status" value="1"/>
</dbReference>
<feature type="transmembrane region" description="Helical" evidence="6">
    <location>
        <begin position="29"/>
        <end position="55"/>
    </location>
</feature>
<dbReference type="Pfam" id="PF07690">
    <property type="entry name" value="MFS_1"/>
    <property type="match status" value="1"/>
</dbReference>
<dbReference type="InterPro" id="IPR036259">
    <property type="entry name" value="MFS_trans_sf"/>
</dbReference>
<feature type="transmembrane region" description="Helical" evidence="6">
    <location>
        <begin position="105"/>
        <end position="122"/>
    </location>
</feature>
<keyword evidence="3 6" id="KW-0812">Transmembrane</keyword>
<feature type="transmembrane region" description="Helical" evidence="6">
    <location>
        <begin position="332"/>
        <end position="352"/>
    </location>
</feature>
<sequence>MYESGGSSWRQRWESISLWLHRFRSSPNFVLVTVCWAIFNDVFLFGTIIPVLPFALPNRVDISVDNVQIWIVVLLATYGGALIIGSHHQVIFGWAGDRMPRRRPIFLFGLACLLGATILISFGRHVALLIIARFLQGLAAAITWTSGLALLMDIFGKERYGEAMGYGQTSVSIGTILAPLLGGMVYAKGGFSAVSGMSIGVVGLAFTLGCIMIEPKAAGRFPEITVNGNSEHSNGSVHRTMSREEQSIRSSSFSNGSAVGEQSQSDEETALLGVNLHKKRTSKPAYHILLRNGRILAAMCGIFTYAFVIISFEGLIPLFVKETFHWDSTHTALIFLSWIIPGLLAPIAGMASDRLGSRWVASGGFLVAVAPLILMRLVTHDSTGQKALLSSLLTLVGLGLAWVMPSCTSDLTSAAAALKQQHPSSFGDSGNASTQAFGLFVFAYSCGTCVGPTVAGIIKAKLSWGAATAILAAACAGATVPIILKTPTGSRRSQGVAL</sequence>
<feature type="transmembrane region" description="Helical" evidence="6">
    <location>
        <begin position="128"/>
        <end position="151"/>
    </location>
</feature>
<evidence type="ECO:0000256" key="1">
    <source>
        <dbReference type="ARBA" id="ARBA00004141"/>
    </source>
</evidence>
<feature type="transmembrane region" description="Helical" evidence="6">
    <location>
        <begin position="464"/>
        <end position="484"/>
    </location>
</feature>
<dbReference type="PANTHER" id="PTHR23506">
    <property type="entry name" value="GH10249P"/>
    <property type="match status" value="1"/>
</dbReference>
<evidence type="ECO:0000256" key="2">
    <source>
        <dbReference type="ARBA" id="ARBA00022448"/>
    </source>
</evidence>
<comment type="subcellular location">
    <subcellularLocation>
        <location evidence="1">Membrane</location>
        <topology evidence="1">Multi-pass membrane protein</topology>
    </subcellularLocation>
</comment>
<dbReference type="PROSITE" id="PS50850">
    <property type="entry name" value="MFS"/>
    <property type="match status" value="1"/>
</dbReference>
<feature type="transmembrane region" description="Helical" evidence="6">
    <location>
        <begin position="163"/>
        <end position="187"/>
    </location>
</feature>
<dbReference type="InterPro" id="IPR020846">
    <property type="entry name" value="MFS_dom"/>
</dbReference>
<keyword evidence="5 6" id="KW-0472">Membrane</keyword>
<keyword evidence="9" id="KW-1185">Reference proteome</keyword>
<feature type="transmembrane region" description="Helical" evidence="6">
    <location>
        <begin position="295"/>
        <end position="320"/>
    </location>
</feature>
<feature type="transmembrane region" description="Helical" evidence="6">
    <location>
        <begin position="67"/>
        <end position="84"/>
    </location>
</feature>
<dbReference type="CDD" id="cd17325">
    <property type="entry name" value="MFS_MdtG_SLC18_like"/>
    <property type="match status" value="1"/>
</dbReference>
<dbReference type="InterPro" id="IPR050930">
    <property type="entry name" value="MFS_Vesicular_Transporter"/>
</dbReference>
<evidence type="ECO:0000256" key="5">
    <source>
        <dbReference type="ARBA" id="ARBA00023136"/>
    </source>
</evidence>
<dbReference type="InterPro" id="IPR011701">
    <property type="entry name" value="MFS"/>
</dbReference>
<name>A0AA43QN57_9LECA</name>
<evidence type="ECO:0000313" key="8">
    <source>
        <dbReference type="EMBL" id="MDI1488066.1"/>
    </source>
</evidence>
<evidence type="ECO:0000256" key="4">
    <source>
        <dbReference type="ARBA" id="ARBA00022989"/>
    </source>
</evidence>
<dbReference type="SUPFAM" id="SSF103473">
    <property type="entry name" value="MFS general substrate transporter"/>
    <property type="match status" value="1"/>
</dbReference>
<reference evidence="8" key="1">
    <citation type="journal article" date="2023" name="Genome Biol. Evol.">
        <title>First Whole Genome Sequence and Flow Cytometry Genome Size Data for the Lichen-Forming Fungus Ramalina farinacea (Ascomycota).</title>
        <authorList>
            <person name="Llewellyn T."/>
            <person name="Mian S."/>
            <person name="Hill R."/>
            <person name="Leitch I.J."/>
            <person name="Gaya E."/>
        </authorList>
    </citation>
    <scope>NUCLEOTIDE SEQUENCE</scope>
    <source>
        <strain evidence="8">LIQ254RAFAR</strain>
    </source>
</reference>
<evidence type="ECO:0000259" key="7">
    <source>
        <dbReference type="PROSITE" id="PS50850"/>
    </source>
</evidence>
<feature type="transmembrane region" description="Helical" evidence="6">
    <location>
        <begin position="436"/>
        <end position="458"/>
    </location>
</feature>
<dbReference type="AlphaFoldDB" id="A0AA43QN57"/>
<dbReference type="GO" id="GO:0022857">
    <property type="term" value="F:transmembrane transporter activity"/>
    <property type="evidence" value="ECO:0007669"/>
    <property type="project" value="InterPro"/>
</dbReference>
<evidence type="ECO:0000256" key="3">
    <source>
        <dbReference type="ARBA" id="ARBA00022692"/>
    </source>
</evidence>
<gene>
    <name evidence="8" type="ORF">OHK93_007340</name>
</gene>
<feature type="transmembrane region" description="Helical" evidence="6">
    <location>
        <begin position="193"/>
        <end position="213"/>
    </location>
</feature>
<dbReference type="Gene3D" id="1.20.1250.20">
    <property type="entry name" value="MFS general substrate transporter like domains"/>
    <property type="match status" value="2"/>
</dbReference>
<proteinExistence type="predicted"/>
<keyword evidence="4 6" id="KW-1133">Transmembrane helix</keyword>
<dbReference type="EMBL" id="JAPUFD010000006">
    <property type="protein sequence ID" value="MDI1488066.1"/>
    <property type="molecule type" value="Genomic_DNA"/>
</dbReference>
<keyword evidence="2" id="KW-0813">Transport</keyword>
<evidence type="ECO:0000313" key="9">
    <source>
        <dbReference type="Proteomes" id="UP001161017"/>
    </source>
</evidence>
<accession>A0AA43QN57</accession>
<dbReference type="GO" id="GO:0016020">
    <property type="term" value="C:membrane"/>
    <property type="evidence" value="ECO:0007669"/>
    <property type="project" value="UniProtKB-SubCell"/>
</dbReference>
<comment type="caution">
    <text evidence="8">The sequence shown here is derived from an EMBL/GenBank/DDBJ whole genome shotgun (WGS) entry which is preliminary data.</text>
</comment>
<protein>
    <recommendedName>
        <fullName evidence="7">Major facilitator superfamily (MFS) profile domain-containing protein</fullName>
    </recommendedName>
</protein>
<dbReference type="Proteomes" id="UP001161017">
    <property type="component" value="Unassembled WGS sequence"/>
</dbReference>